<sequence>MTLDPTIDADAYLARIGADRPRGTTRADLAALHAAHPRAVPFEDYDIHLGVPLSLDPDRLFDKIVTRRRGGFCYELNGLFAILLRELGFDVTLCSAFEVGPDGGRGPDFEHLRLLVRTDDGPFLADVGNGASWTEPVPLEPGTHGGTQVHRDGELWWAFRRTHEGHWEREWGWTLRPRELAEFLPRCRYQENDPRSHFVNRRLAALATANGRISVVNGVLKQTEGDRQTERTLDPEEERAVLADRFGIDLGGREWKTGS</sequence>
<dbReference type="PANTHER" id="PTHR11786:SF0">
    <property type="entry name" value="ARYLAMINE N-ACETYLTRANSFERASE 4-RELATED"/>
    <property type="match status" value="1"/>
</dbReference>
<evidence type="ECO:0000259" key="3">
    <source>
        <dbReference type="SMART" id="SM00460"/>
    </source>
</evidence>
<comment type="caution">
    <text evidence="4">The sequence shown here is derived from an EMBL/GenBank/DDBJ whole genome shotgun (WGS) entry which is preliminary data.</text>
</comment>
<evidence type="ECO:0000313" key="5">
    <source>
        <dbReference type="Proteomes" id="UP001165283"/>
    </source>
</evidence>
<evidence type="ECO:0000313" key="4">
    <source>
        <dbReference type="EMBL" id="MCO1659417.1"/>
    </source>
</evidence>
<dbReference type="Gene3D" id="2.40.128.150">
    <property type="entry name" value="Cysteine proteinases"/>
    <property type="match status" value="1"/>
</dbReference>
<organism evidence="4 5">
    <name type="scientific">Pseudonocardia humida</name>
    <dbReference type="NCBI Taxonomy" id="2800819"/>
    <lineage>
        <taxon>Bacteria</taxon>
        <taxon>Bacillati</taxon>
        <taxon>Actinomycetota</taxon>
        <taxon>Actinomycetes</taxon>
        <taxon>Pseudonocardiales</taxon>
        <taxon>Pseudonocardiaceae</taxon>
        <taxon>Pseudonocardia</taxon>
    </lineage>
</organism>
<proteinExistence type="inferred from homology"/>
<dbReference type="EMBL" id="JAGSOV010000065">
    <property type="protein sequence ID" value="MCO1659417.1"/>
    <property type="molecule type" value="Genomic_DNA"/>
</dbReference>
<dbReference type="InterPro" id="IPR002931">
    <property type="entry name" value="Transglutaminase-like"/>
</dbReference>
<dbReference type="InterPro" id="IPR038765">
    <property type="entry name" value="Papain-like_cys_pep_sf"/>
</dbReference>
<dbReference type="Gene3D" id="3.30.2140.10">
    <property type="entry name" value="Arylamine N-acetyltransferase"/>
    <property type="match status" value="1"/>
</dbReference>
<dbReference type="SMART" id="SM00460">
    <property type="entry name" value="TGc"/>
    <property type="match status" value="1"/>
</dbReference>
<feature type="domain" description="Transglutaminase-like" evidence="3">
    <location>
        <begin position="65"/>
        <end position="129"/>
    </location>
</feature>
<dbReference type="Proteomes" id="UP001165283">
    <property type="component" value="Unassembled WGS sequence"/>
</dbReference>
<dbReference type="PRINTS" id="PR01543">
    <property type="entry name" value="ANATRNSFRASE"/>
</dbReference>
<name>A0ABT1A8Q3_9PSEU</name>
<protein>
    <submittedName>
        <fullName evidence="4">Arylamine N-acetyltransferase</fullName>
    </submittedName>
</protein>
<dbReference type="InterPro" id="IPR001447">
    <property type="entry name" value="Arylamine_N-AcTrfase"/>
</dbReference>
<dbReference type="RefSeq" id="WP_252444239.1">
    <property type="nucleotide sequence ID" value="NZ_JAGSOV010000065.1"/>
</dbReference>
<accession>A0ABT1A8Q3</accession>
<dbReference type="Pfam" id="PF00797">
    <property type="entry name" value="Acetyltransf_2"/>
    <property type="match status" value="1"/>
</dbReference>
<dbReference type="SUPFAM" id="SSF54001">
    <property type="entry name" value="Cysteine proteinases"/>
    <property type="match status" value="1"/>
</dbReference>
<reference evidence="4" key="1">
    <citation type="submission" date="2021-04" db="EMBL/GenBank/DDBJ databases">
        <title>Pseudonocardia sp. nov., isolated from sandy soil of mangrove forest.</title>
        <authorList>
            <person name="Zan Z."/>
            <person name="Huang R."/>
            <person name="Liu W."/>
        </authorList>
    </citation>
    <scope>NUCLEOTIDE SEQUENCE</scope>
    <source>
        <strain evidence="4">S2-4</strain>
    </source>
</reference>
<keyword evidence="5" id="KW-1185">Reference proteome</keyword>
<evidence type="ECO:0000256" key="2">
    <source>
        <dbReference type="RuleBase" id="RU003452"/>
    </source>
</evidence>
<gene>
    <name evidence="4" type="ORF">KDL28_30530</name>
</gene>
<evidence type="ECO:0000256" key="1">
    <source>
        <dbReference type="ARBA" id="ARBA00006547"/>
    </source>
</evidence>
<comment type="similarity">
    <text evidence="1 2">Belongs to the arylamine N-acetyltransferase family.</text>
</comment>
<dbReference type="PANTHER" id="PTHR11786">
    <property type="entry name" value="N-HYDROXYARYLAMINE O-ACETYLTRANSFERASE"/>
    <property type="match status" value="1"/>
</dbReference>